<dbReference type="Pfam" id="PF00754">
    <property type="entry name" value="F5_F8_type_C"/>
    <property type="match status" value="1"/>
</dbReference>
<dbReference type="SMART" id="SM00231">
    <property type="entry name" value="FA58C"/>
    <property type="match status" value="1"/>
</dbReference>
<dbReference type="AlphaFoldDB" id="A0A3D9ZM98"/>
<dbReference type="PANTHER" id="PTHR40469">
    <property type="entry name" value="SECRETED GLYCOSYL HYDROLASE"/>
    <property type="match status" value="1"/>
</dbReference>
<organism evidence="2 3">
    <name type="scientific">Asanoa ferruginea</name>
    <dbReference type="NCBI Taxonomy" id="53367"/>
    <lineage>
        <taxon>Bacteria</taxon>
        <taxon>Bacillati</taxon>
        <taxon>Actinomycetota</taxon>
        <taxon>Actinomycetes</taxon>
        <taxon>Micromonosporales</taxon>
        <taxon>Micromonosporaceae</taxon>
        <taxon>Asanoa</taxon>
    </lineage>
</organism>
<evidence type="ECO:0000313" key="2">
    <source>
        <dbReference type="EMBL" id="REF98415.1"/>
    </source>
</evidence>
<proteinExistence type="predicted"/>
<dbReference type="SUPFAM" id="SSF49785">
    <property type="entry name" value="Galactose-binding domain-like"/>
    <property type="match status" value="2"/>
</dbReference>
<protein>
    <submittedName>
        <fullName evidence="2">Type 1 glutamine amidotransferase</fullName>
    </submittedName>
</protein>
<keyword evidence="3" id="KW-1185">Reference proteome</keyword>
<dbReference type="GO" id="GO:0016787">
    <property type="term" value="F:hydrolase activity"/>
    <property type="evidence" value="ECO:0007669"/>
    <property type="project" value="InterPro"/>
</dbReference>
<feature type="domain" description="F5/8 type C" evidence="1">
    <location>
        <begin position="455"/>
        <end position="564"/>
    </location>
</feature>
<dbReference type="GO" id="GO:0016740">
    <property type="term" value="F:transferase activity"/>
    <property type="evidence" value="ECO:0007669"/>
    <property type="project" value="UniProtKB-KW"/>
</dbReference>
<evidence type="ECO:0000313" key="3">
    <source>
        <dbReference type="Proteomes" id="UP000256913"/>
    </source>
</evidence>
<dbReference type="Pfam" id="PF06283">
    <property type="entry name" value="ThuA"/>
    <property type="match status" value="1"/>
</dbReference>
<sequence>MRIRALVLGVLRRREAGASPRLRGVAAAAALALVAGLAVAAPAQAAPLTKVLVFSKTAGFRHSSIPNGIAAIQILGSQNGFSVTATEDANQFTTANLAQYQAVVFLSTTGDVLNATQQTAFQSYITGGGGFVGVHAAADTEYDWPFYGELVGAWFASHPANQTATVRVEDRGNASTAHLPATWSRLDEWYNYRTNPRTTAKVLASLDESSYSGGTMAGDHPITWCKNVGSGRSWYTGLGHVEEAYTDANFTKMLLGGIQIAANNRPADCRPETGYTALFDGTQASLNNWQQIGPGNFTLANGTLSSVGGMGLLWYPVRTFADYSLKVDWMMPGDDNGGVFIGFPNPGTDPWNPVNQGHEIQIDATDADPSRTTGSVYSFSGPNFALRDAALNPPGSWNTYEIGVHGERVEIWLNGIKINDYQSTRAIANGYIGVQNDGAGADINYRNIRIKAGGGTQPATDIAQGKPVVVSSVEGGNLAAYATDGNSATRWGSAYSDPQSATIDLGQSYNLSRVRLNWETAYGRAYQIQTSPNNSTWTTVYSTTTGDGGVDDITLTGTGRYVRMNGTQRATQWGYSLWDFNVYGTPGGGTGPTLLSRNQPVTVSSVEPGSPHAAANAVDGNTATRWGSAYSDPQWITVDLGSARTVNRVRLQWEAAYARSYQIQTSTNGSTWTNSYATTTGDGGVDDVTLTTPPTARYVRVNGTQRALTQYGYSLWEFEVYGS</sequence>
<evidence type="ECO:0000259" key="1">
    <source>
        <dbReference type="PROSITE" id="PS50022"/>
    </source>
</evidence>
<dbReference type="Gene3D" id="2.60.120.260">
    <property type="entry name" value="Galactose-binding domain-like"/>
    <property type="match status" value="2"/>
</dbReference>
<name>A0A3D9ZM98_9ACTN</name>
<dbReference type="InterPro" id="IPR000421">
    <property type="entry name" value="FA58C"/>
</dbReference>
<keyword evidence="2" id="KW-0315">Glutamine amidotransferase</keyword>
<dbReference type="OrthoDB" id="9816308at2"/>
<dbReference type="InterPro" id="IPR029010">
    <property type="entry name" value="ThuA-like"/>
</dbReference>
<dbReference type="SUPFAM" id="SSF52317">
    <property type="entry name" value="Class I glutamine amidotransferase-like"/>
    <property type="match status" value="1"/>
</dbReference>
<reference evidence="2 3" key="1">
    <citation type="submission" date="2018-08" db="EMBL/GenBank/DDBJ databases">
        <title>Sequencing the genomes of 1000 actinobacteria strains.</title>
        <authorList>
            <person name="Klenk H.-P."/>
        </authorList>
    </citation>
    <scope>NUCLEOTIDE SEQUENCE [LARGE SCALE GENOMIC DNA]</scope>
    <source>
        <strain evidence="2 3">DSM 44099</strain>
    </source>
</reference>
<dbReference type="RefSeq" id="WP_116069704.1">
    <property type="nucleotide sequence ID" value="NZ_BONB01000047.1"/>
</dbReference>
<dbReference type="Pfam" id="PF22633">
    <property type="entry name" value="F5_F8_type_C_2"/>
    <property type="match status" value="1"/>
</dbReference>
<dbReference type="Proteomes" id="UP000256913">
    <property type="component" value="Unassembled WGS sequence"/>
</dbReference>
<dbReference type="PANTHER" id="PTHR40469:SF2">
    <property type="entry name" value="GALACTOSE-BINDING DOMAIN-LIKE SUPERFAMILY PROTEIN"/>
    <property type="match status" value="1"/>
</dbReference>
<dbReference type="InterPro" id="IPR008979">
    <property type="entry name" value="Galactose-bd-like_sf"/>
</dbReference>
<keyword evidence="2" id="KW-0808">Transferase</keyword>
<feature type="domain" description="F5/8 type C" evidence="1">
    <location>
        <begin position="583"/>
        <end position="723"/>
    </location>
</feature>
<dbReference type="Gene3D" id="2.60.120.560">
    <property type="entry name" value="Exo-inulinase, domain 1"/>
    <property type="match status" value="1"/>
</dbReference>
<dbReference type="InterPro" id="IPR010496">
    <property type="entry name" value="AL/BT2_dom"/>
</dbReference>
<dbReference type="Gene3D" id="3.40.50.880">
    <property type="match status" value="1"/>
</dbReference>
<dbReference type="Pfam" id="PF06439">
    <property type="entry name" value="3keto-disac_hyd"/>
    <property type="match status" value="1"/>
</dbReference>
<accession>A0A3D9ZM98</accession>
<gene>
    <name evidence="2" type="ORF">DFJ67_4433</name>
</gene>
<dbReference type="PROSITE" id="PS50022">
    <property type="entry name" value="FA58C_3"/>
    <property type="match status" value="2"/>
</dbReference>
<comment type="caution">
    <text evidence="2">The sequence shown here is derived from an EMBL/GenBank/DDBJ whole genome shotgun (WGS) entry which is preliminary data.</text>
</comment>
<dbReference type="InterPro" id="IPR029062">
    <property type="entry name" value="Class_I_gatase-like"/>
</dbReference>
<dbReference type="EMBL" id="QUMQ01000001">
    <property type="protein sequence ID" value="REF98415.1"/>
    <property type="molecule type" value="Genomic_DNA"/>
</dbReference>